<gene>
    <name evidence="3" type="ORF">CVLEPA_LOCUS28254</name>
</gene>
<evidence type="ECO:0000313" key="4">
    <source>
        <dbReference type="Proteomes" id="UP001642483"/>
    </source>
</evidence>
<dbReference type="EMBL" id="CAWYQH010000141">
    <property type="protein sequence ID" value="CAK8694928.1"/>
    <property type="molecule type" value="Genomic_DNA"/>
</dbReference>
<dbReference type="PANTHER" id="PTHR34768">
    <property type="entry name" value="COILED-COIL DOMAIN-CONTAINING PROTEIN 89"/>
    <property type="match status" value="1"/>
</dbReference>
<sequence>MLEFDLEMASPTRTPKDLRNIIHTNNDESCGDVSNIEKLKELSSDDHSEAAMLRSRIEEQGKLICFLKQRADENYNRMKVLEEINKELELLRANALMESKEKTKTCQMLEKRFDELAENHEEMIKIKDEYKLRNHQLTMENKMLKEENKKLFSAAIEDRDAEILQLLAKLKDHEEKLEQSLQNNSHMQEELNYSEQRNEVNEKKHINEMHELQSKLDLALSDLKSQRFNDNKKTTDSMNALQQLKKEKDSMLSQVMERGKLLQEKQSEIEQMKTEIVNKDRQYHDLQSDFAQKQDRVNANLRVQRLQAEKDRIEAEVSKLKIEFEAFRIHSNKLLTQERDLNAKLRNNVFVG</sequence>
<organism evidence="3 4">
    <name type="scientific">Clavelina lepadiformis</name>
    <name type="common">Light-bulb sea squirt</name>
    <name type="synonym">Ascidia lepadiformis</name>
    <dbReference type="NCBI Taxonomy" id="159417"/>
    <lineage>
        <taxon>Eukaryota</taxon>
        <taxon>Metazoa</taxon>
        <taxon>Chordata</taxon>
        <taxon>Tunicata</taxon>
        <taxon>Ascidiacea</taxon>
        <taxon>Aplousobranchia</taxon>
        <taxon>Clavelinidae</taxon>
        <taxon>Clavelina</taxon>
    </lineage>
</organism>
<evidence type="ECO:0000313" key="3">
    <source>
        <dbReference type="EMBL" id="CAK8694928.1"/>
    </source>
</evidence>
<protein>
    <recommendedName>
        <fullName evidence="5">Coiled-coil domain-containing protein 89</fullName>
    </recommendedName>
</protein>
<name>A0ABP0GT66_CLALP</name>
<feature type="coiled-coil region" evidence="2">
    <location>
        <begin position="78"/>
        <end position="190"/>
    </location>
</feature>
<comment type="caution">
    <text evidence="3">The sequence shown here is derived from an EMBL/GenBank/DDBJ whole genome shotgun (WGS) entry which is preliminary data.</text>
</comment>
<evidence type="ECO:0008006" key="5">
    <source>
        <dbReference type="Google" id="ProtNLM"/>
    </source>
</evidence>
<keyword evidence="4" id="KW-1185">Reference proteome</keyword>
<feature type="coiled-coil region" evidence="2">
    <location>
        <begin position="262"/>
        <end position="323"/>
    </location>
</feature>
<keyword evidence="1 2" id="KW-0175">Coiled coil</keyword>
<accession>A0ABP0GT66</accession>
<proteinExistence type="predicted"/>
<dbReference type="PANTHER" id="PTHR34768:SF2">
    <property type="entry name" value="COILED-COIL DOMAIN CONTAINING 89"/>
    <property type="match status" value="1"/>
</dbReference>
<evidence type="ECO:0000256" key="2">
    <source>
        <dbReference type="SAM" id="Coils"/>
    </source>
</evidence>
<dbReference type="Proteomes" id="UP001642483">
    <property type="component" value="Unassembled WGS sequence"/>
</dbReference>
<dbReference type="InterPro" id="IPR043450">
    <property type="entry name" value="CCDC89-like"/>
</dbReference>
<reference evidence="3 4" key="1">
    <citation type="submission" date="2024-02" db="EMBL/GenBank/DDBJ databases">
        <authorList>
            <person name="Daric V."/>
            <person name="Darras S."/>
        </authorList>
    </citation>
    <scope>NUCLEOTIDE SEQUENCE [LARGE SCALE GENOMIC DNA]</scope>
</reference>
<evidence type="ECO:0000256" key="1">
    <source>
        <dbReference type="ARBA" id="ARBA00023054"/>
    </source>
</evidence>